<feature type="chain" id="PRO_5001646630" description="Phosphatidylinositol-specific phospholipase C X domain-containing protein" evidence="1">
    <location>
        <begin position="27"/>
        <end position="394"/>
    </location>
</feature>
<dbReference type="InterPro" id="IPR017946">
    <property type="entry name" value="PLC-like_Pdiesterase_TIM-brl"/>
</dbReference>
<proteinExistence type="predicted"/>
<evidence type="ECO:0000259" key="2">
    <source>
        <dbReference type="SMART" id="SM00148"/>
    </source>
</evidence>
<dbReference type="EMBL" id="KL142373">
    <property type="protein sequence ID" value="KDR79192.1"/>
    <property type="molecule type" value="Genomic_DNA"/>
</dbReference>
<reference evidence="4" key="1">
    <citation type="journal article" date="2014" name="Proc. Natl. Acad. Sci. U.S.A.">
        <title>Extensive sampling of basidiomycete genomes demonstrates inadequacy of the white-rot/brown-rot paradigm for wood decay fungi.</title>
        <authorList>
            <person name="Riley R."/>
            <person name="Salamov A.A."/>
            <person name="Brown D.W."/>
            <person name="Nagy L.G."/>
            <person name="Floudas D."/>
            <person name="Held B.W."/>
            <person name="Levasseur A."/>
            <person name="Lombard V."/>
            <person name="Morin E."/>
            <person name="Otillar R."/>
            <person name="Lindquist E.A."/>
            <person name="Sun H."/>
            <person name="LaButti K.M."/>
            <person name="Schmutz J."/>
            <person name="Jabbour D."/>
            <person name="Luo H."/>
            <person name="Baker S.E."/>
            <person name="Pisabarro A.G."/>
            <person name="Walton J.D."/>
            <person name="Blanchette R.A."/>
            <person name="Henrissat B."/>
            <person name="Martin F."/>
            <person name="Cullen D."/>
            <person name="Hibbett D.S."/>
            <person name="Grigoriev I.V."/>
        </authorList>
    </citation>
    <scope>NUCLEOTIDE SEQUENCE [LARGE SCALE GENOMIC DNA]</scope>
    <source>
        <strain evidence="4">CBS 339.88</strain>
    </source>
</reference>
<dbReference type="SUPFAM" id="SSF51695">
    <property type="entry name" value="PLC-like phosphodiesterases"/>
    <property type="match status" value="1"/>
</dbReference>
<gene>
    <name evidence="3" type="ORF">GALMADRAFT_243092</name>
</gene>
<dbReference type="Gene3D" id="3.20.20.190">
    <property type="entry name" value="Phosphatidylinositol (PI) phosphodiesterase"/>
    <property type="match status" value="1"/>
</dbReference>
<accession>A0A067T9Z4</accession>
<keyword evidence="1" id="KW-0732">Signal</keyword>
<sequence length="394" mass="42890">MFSIRPLSLSTVSVGLLALLGSNVWAAPSKVSPQTFLGQQALSDILDRAAPIAGIDTGCSKAAKTCDWMAKFPDSTKLVHMNLPGTHDTSTWNYSATTQASLLRYTGPIPDSRAFRCQEHSILQSLNEGIRVFDLRFAYNPGNDTIGFYHSSALLSPTTRMEDLFFGLYNWLDSHPTEAVLVSMNHEGGTGTPEDAVLYEKVYGILNTPLAQKYWVQTNGTLGTLGQARGKLTLLQRWSYNLLPADLTNRIGIPLDPGHWTDNGKIIELVYNVAKSQIAYIEDFYDISSDLPLGSGATAYINAKFNAVTAHLTNATLTDLHPDQLFISFASAAAISDNPPMIPEIFALGNGTDVVGINSMLLPWLQARKGKRFGIIMLDFYDAVPGLVEAAIGL</sequence>
<protein>
    <recommendedName>
        <fullName evidence="2">Phosphatidylinositol-specific phospholipase C X domain-containing protein</fullName>
    </recommendedName>
</protein>
<dbReference type="PROSITE" id="PS50007">
    <property type="entry name" value="PIPLC_X_DOMAIN"/>
    <property type="match status" value="1"/>
</dbReference>
<keyword evidence="4" id="KW-1185">Reference proteome</keyword>
<dbReference type="GO" id="GO:0008081">
    <property type="term" value="F:phosphoric diester hydrolase activity"/>
    <property type="evidence" value="ECO:0007669"/>
    <property type="project" value="InterPro"/>
</dbReference>
<name>A0A067T9Z4_GALM3</name>
<dbReference type="InterPro" id="IPR051057">
    <property type="entry name" value="PI-PLC_domain"/>
</dbReference>
<dbReference type="OrthoDB" id="1046782at2759"/>
<dbReference type="HOGENOM" id="CLU_033662_0_0_1"/>
<dbReference type="InterPro" id="IPR000909">
    <property type="entry name" value="PLipase_C_PInositol-sp_X_dom"/>
</dbReference>
<dbReference type="SMART" id="SM00148">
    <property type="entry name" value="PLCXc"/>
    <property type="match status" value="1"/>
</dbReference>
<dbReference type="AlphaFoldDB" id="A0A067T9Z4"/>
<dbReference type="GO" id="GO:0006629">
    <property type="term" value="P:lipid metabolic process"/>
    <property type="evidence" value="ECO:0007669"/>
    <property type="project" value="InterPro"/>
</dbReference>
<organism evidence="3 4">
    <name type="scientific">Galerina marginata (strain CBS 339.88)</name>
    <dbReference type="NCBI Taxonomy" id="685588"/>
    <lineage>
        <taxon>Eukaryota</taxon>
        <taxon>Fungi</taxon>
        <taxon>Dikarya</taxon>
        <taxon>Basidiomycota</taxon>
        <taxon>Agaricomycotina</taxon>
        <taxon>Agaricomycetes</taxon>
        <taxon>Agaricomycetidae</taxon>
        <taxon>Agaricales</taxon>
        <taxon>Agaricineae</taxon>
        <taxon>Strophariaceae</taxon>
        <taxon>Galerina</taxon>
    </lineage>
</organism>
<dbReference type="PANTHER" id="PTHR13593:SF116">
    <property type="entry name" value="PLC-LIKE PHOSPHODIESTERASE"/>
    <property type="match status" value="1"/>
</dbReference>
<dbReference type="Proteomes" id="UP000027222">
    <property type="component" value="Unassembled WGS sequence"/>
</dbReference>
<feature type="domain" description="Phosphatidylinositol-specific phospholipase C X" evidence="2">
    <location>
        <begin position="73"/>
        <end position="237"/>
    </location>
</feature>
<dbReference type="PANTHER" id="PTHR13593">
    <property type="match status" value="1"/>
</dbReference>
<feature type="signal peptide" evidence="1">
    <location>
        <begin position="1"/>
        <end position="26"/>
    </location>
</feature>
<evidence type="ECO:0000313" key="3">
    <source>
        <dbReference type="EMBL" id="KDR79192.1"/>
    </source>
</evidence>
<evidence type="ECO:0000313" key="4">
    <source>
        <dbReference type="Proteomes" id="UP000027222"/>
    </source>
</evidence>
<evidence type="ECO:0000256" key="1">
    <source>
        <dbReference type="SAM" id="SignalP"/>
    </source>
</evidence>